<keyword evidence="3" id="KW-0378">Hydrolase</keyword>
<gene>
    <name evidence="3" type="ORF">Pan265_24090</name>
</gene>
<feature type="transmembrane region" description="Helical" evidence="1">
    <location>
        <begin position="112"/>
        <end position="145"/>
    </location>
</feature>
<feature type="transmembrane region" description="Helical" evidence="1">
    <location>
        <begin position="224"/>
        <end position="241"/>
    </location>
</feature>
<evidence type="ECO:0000259" key="2">
    <source>
        <dbReference type="Pfam" id="PF02517"/>
    </source>
</evidence>
<feature type="transmembrane region" description="Helical" evidence="1">
    <location>
        <begin position="248"/>
        <end position="268"/>
    </location>
</feature>
<evidence type="ECO:0000313" key="4">
    <source>
        <dbReference type="Proteomes" id="UP000320386"/>
    </source>
</evidence>
<keyword evidence="1" id="KW-1133">Transmembrane helix</keyword>
<dbReference type="GO" id="GO:0006508">
    <property type="term" value="P:proteolysis"/>
    <property type="evidence" value="ECO:0007669"/>
    <property type="project" value="UniProtKB-KW"/>
</dbReference>
<protein>
    <submittedName>
        <fullName evidence="3">CAAX amino terminal protease self-immunity</fullName>
    </submittedName>
</protein>
<feature type="transmembrane region" description="Helical" evidence="1">
    <location>
        <begin position="77"/>
        <end position="100"/>
    </location>
</feature>
<dbReference type="Pfam" id="PF02517">
    <property type="entry name" value="Rce1-like"/>
    <property type="match status" value="1"/>
</dbReference>
<keyword evidence="3" id="KW-0645">Protease</keyword>
<name>A0A518BZZ2_9BACT</name>
<dbReference type="AlphaFoldDB" id="A0A518BZZ2"/>
<dbReference type="RefSeq" id="WP_145446716.1">
    <property type="nucleotide sequence ID" value="NZ_CP036280.1"/>
</dbReference>
<sequence>MENLLTIASVAGWIISLGWLLRRRIVGPGARLEPRPTPIVAIDGLVALLLTIGGQFIAAAILGALGWTQDPSERLSALSVMILQASGMGLAATYGLILVLRSEPRASAWLPASLATVALLGCVATITLGQGTVAIVANAATLLGYPPPSIAHEALARMVSFDDPVALVLRLISAIILAPLFEEAVFRGIIQRSLVDATRGRVWVAITLTATLFGLIHADQVHAQGLPGLIVLGIIFGWLYARTDRLWIPMLAHTAFNAYNVGLAFLLFGPTPVEAG</sequence>
<dbReference type="PANTHER" id="PTHR36435">
    <property type="entry name" value="SLR1288 PROTEIN"/>
    <property type="match status" value="1"/>
</dbReference>
<organism evidence="3 4">
    <name type="scientific">Mucisphaera calidilacus</name>
    <dbReference type="NCBI Taxonomy" id="2527982"/>
    <lineage>
        <taxon>Bacteria</taxon>
        <taxon>Pseudomonadati</taxon>
        <taxon>Planctomycetota</taxon>
        <taxon>Phycisphaerae</taxon>
        <taxon>Phycisphaerales</taxon>
        <taxon>Phycisphaeraceae</taxon>
        <taxon>Mucisphaera</taxon>
    </lineage>
</organism>
<keyword evidence="4" id="KW-1185">Reference proteome</keyword>
<dbReference type="OrthoDB" id="2035856at2"/>
<dbReference type="EMBL" id="CP036280">
    <property type="protein sequence ID" value="QDU72540.1"/>
    <property type="molecule type" value="Genomic_DNA"/>
</dbReference>
<evidence type="ECO:0000256" key="1">
    <source>
        <dbReference type="SAM" id="Phobius"/>
    </source>
</evidence>
<dbReference type="Proteomes" id="UP000320386">
    <property type="component" value="Chromosome"/>
</dbReference>
<feature type="domain" description="CAAX prenyl protease 2/Lysostaphin resistance protein A-like" evidence="2">
    <location>
        <begin position="166"/>
        <end position="258"/>
    </location>
</feature>
<accession>A0A518BZZ2</accession>
<feature type="transmembrane region" description="Helical" evidence="1">
    <location>
        <begin position="6"/>
        <end position="21"/>
    </location>
</feature>
<dbReference type="InterPro" id="IPR003675">
    <property type="entry name" value="Rce1/LyrA-like_dom"/>
</dbReference>
<evidence type="ECO:0000313" key="3">
    <source>
        <dbReference type="EMBL" id="QDU72540.1"/>
    </source>
</evidence>
<feature type="transmembrane region" description="Helical" evidence="1">
    <location>
        <begin position="165"/>
        <end position="181"/>
    </location>
</feature>
<dbReference type="KEGG" id="mcad:Pan265_24090"/>
<dbReference type="InterPro" id="IPR052710">
    <property type="entry name" value="CAAX_protease"/>
</dbReference>
<dbReference type="GO" id="GO:0080120">
    <property type="term" value="P:CAAX-box protein maturation"/>
    <property type="evidence" value="ECO:0007669"/>
    <property type="project" value="UniProtKB-ARBA"/>
</dbReference>
<keyword evidence="1" id="KW-0812">Transmembrane</keyword>
<reference evidence="3 4" key="1">
    <citation type="submission" date="2019-02" db="EMBL/GenBank/DDBJ databases">
        <title>Deep-cultivation of Planctomycetes and their phenomic and genomic characterization uncovers novel biology.</title>
        <authorList>
            <person name="Wiegand S."/>
            <person name="Jogler M."/>
            <person name="Boedeker C."/>
            <person name="Pinto D."/>
            <person name="Vollmers J."/>
            <person name="Rivas-Marin E."/>
            <person name="Kohn T."/>
            <person name="Peeters S.H."/>
            <person name="Heuer A."/>
            <person name="Rast P."/>
            <person name="Oberbeckmann S."/>
            <person name="Bunk B."/>
            <person name="Jeske O."/>
            <person name="Meyerdierks A."/>
            <person name="Storesund J.E."/>
            <person name="Kallscheuer N."/>
            <person name="Luecker S."/>
            <person name="Lage O.M."/>
            <person name="Pohl T."/>
            <person name="Merkel B.J."/>
            <person name="Hornburger P."/>
            <person name="Mueller R.-W."/>
            <person name="Bruemmer F."/>
            <person name="Labrenz M."/>
            <person name="Spormann A.M."/>
            <person name="Op den Camp H."/>
            <person name="Overmann J."/>
            <person name="Amann R."/>
            <person name="Jetten M.S.M."/>
            <person name="Mascher T."/>
            <person name="Medema M.H."/>
            <person name="Devos D.P."/>
            <person name="Kaster A.-K."/>
            <person name="Ovreas L."/>
            <person name="Rohde M."/>
            <person name="Galperin M.Y."/>
            <person name="Jogler C."/>
        </authorList>
    </citation>
    <scope>NUCLEOTIDE SEQUENCE [LARGE SCALE GENOMIC DNA]</scope>
    <source>
        <strain evidence="3 4">Pan265</strain>
    </source>
</reference>
<feature type="transmembrane region" description="Helical" evidence="1">
    <location>
        <begin position="202"/>
        <end position="218"/>
    </location>
</feature>
<dbReference type="GO" id="GO:0004175">
    <property type="term" value="F:endopeptidase activity"/>
    <property type="evidence" value="ECO:0007669"/>
    <property type="project" value="UniProtKB-ARBA"/>
</dbReference>
<keyword evidence="1" id="KW-0472">Membrane</keyword>
<feature type="transmembrane region" description="Helical" evidence="1">
    <location>
        <begin position="42"/>
        <end position="65"/>
    </location>
</feature>
<dbReference type="PANTHER" id="PTHR36435:SF1">
    <property type="entry name" value="CAAX AMINO TERMINAL PROTEASE FAMILY PROTEIN"/>
    <property type="match status" value="1"/>
</dbReference>
<proteinExistence type="predicted"/>